<accession>M2QVB9</accession>
<gene>
    <name evidence="2" type="ORF">CERSUDRAFT_109797</name>
</gene>
<name>M2QVB9_CERS8</name>
<evidence type="ECO:0000313" key="3">
    <source>
        <dbReference type="Proteomes" id="UP000016930"/>
    </source>
</evidence>
<feature type="compositionally biased region" description="Basic and acidic residues" evidence="1">
    <location>
        <begin position="1"/>
        <end position="17"/>
    </location>
</feature>
<proteinExistence type="predicted"/>
<evidence type="ECO:0000256" key="1">
    <source>
        <dbReference type="SAM" id="MobiDB-lite"/>
    </source>
</evidence>
<reference evidence="2 3" key="1">
    <citation type="journal article" date="2012" name="Proc. Natl. Acad. Sci. U.S.A.">
        <title>Comparative genomics of Ceriporiopsis subvermispora and Phanerochaete chrysosporium provide insight into selective ligninolysis.</title>
        <authorList>
            <person name="Fernandez-Fueyo E."/>
            <person name="Ruiz-Duenas F.J."/>
            <person name="Ferreira P."/>
            <person name="Floudas D."/>
            <person name="Hibbett D.S."/>
            <person name="Canessa P."/>
            <person name="Larrondo L.F."/>
            <person name="James T.Y."/>
            <person name="Seelenfreund D."/>
            <person name="Lobos S."/>
            <person name="Polanco R."/>
            <person name="Tello M."/>
            <person name="Honda Y."/>
            <person name="Watanabe T."/>
            <person name="Watanabe T."/>
            <person name="Ryu J.S."/>
            <person name="Kubicek C.P."/>
            <person name="Schmoll M."/>
            <person name="Gaskell J."/>
            <person name="Hammel K.E."/>
            <person name="St John F.J."/>
            <person name="Vanden Wymelenberg A."/>
            <person name="Sabat G."/>
            <person name="Splinter BonDurant S."/>
            <person name="Syed K."/>
            <person name="Yadav J.S."/>
            <person name="Doddapaneni H."/>
            <person name="Subramanian V."/>
            <person name="Lavin J.L."/>
            <person name="Oguiza J.A."/>
            <person name="Perez G."/>
            <person name="Pisabarro A.G."/>
            <person name="Ramirez L."/>
            <person name="Santoyo F."/>
            <person name="Master E."/>
            <person name="Coutinho P.M."/>
            <person name="Henrissat B."/>
            <person name="Lombard V."/>
            <person name="Magnuson J.K."/>
            <person name="Kuees U."/>
            <person name="Hori C."/>
            <person name="Igarashi K."/>
            <person name="Samejima M."/>
            <person name="Held B.W."/>
            <person name="Barry K.W."/>
            <person name="LaButti K.M."/>
            <person name="Lapidus A."/>
            <person name="Lindquist E.A."/>
            <person name="Lucas S.M."/>
            <person name="Riley R."/>
            <person name="Salamov A.A."/>
            <person name="Hoffmeister D."/>
            <person name="Schwenk D."/>
            <person name="Hadar Y."/>
            <person name="Yarden O."/>
            <person name="de Vries R.P."/>
            <person name="Wiebenga A."/>
            <person name="Stenlid J."/>
            <person name="Eastwood D."/>
            <person name="Grigoriev I.V."/>
            <person name="Berka R.M."/>
            <person name="Blanchette R.A."/>
            <person name="Kersten P."/>
            <person name="Martinez A.T."/>
            <person name="Vicuna R."/>
            <person name="Cullen D."/>
        </authorList>
    </citation>
    <scope>NUCLEOTIDE SEQUENCE [LARGE SCALE GENOMIC DNA]</scope>
    <source>
        <strain evidence="2 3">B</strain>
    </source>
</reference>
<feature type="region of interest" description="Disordered" evidence="1">
    <location>
        <begin position="1"/>
        <end position="34"/>
    </location>
</feature>
<protein>
    <submittedName>
        <fullName evidence="2">Uncharacterized protein</fullName>
    </submittedName>
</protein>
<evidence type="ECO:0000313" key="2">
    <source>
        <dbReference type="EMBL" id="EMD30451.1"/>
    </source>
</evidence>
<feature type="compositionally biased region" description="Basic residues" evidence="1">
    <location>
        <begin position="133"/>
        <end position="142"/>
    </location>
</feature>
<dbReference type="AlphaFoldDB" id="M2QVB9"/>
<dbReference type="EMBL" id="KB446134">
    <property type="protein sequence ID" value="EMD30451.1"/>
    <property type="molecule type" value="Genomic_DNA"/>
</dbReference>
<feature type="region of interest" description="Disordered" evidence="1">
    <location>
        <begin position="102"/>
        <end position="142"/>
    </location>
</feature>
<dbReference type="Proteomes" id="UP000016930">
    <property type="component" value="Unassembled WGS sequence"/>
</dbReference>
<organism evidence="2 3">
    <name type="scientific">Ceriporiopsis subvermispora (strain B)</name>
    <name type="common">White-rot fungus</name>
    <name type="synonym">Gelatoporia subvermispora</name>
    <dbReference type="NCBI Taxonomy" id="914234"/>
    <lineage>
        <taxon>Eukaryota</taxon>
        <taxon>Fungi</taxon>
        <taxon>Dikarya</taxon>
        <taxon>Basidiomycota</taxon>
        <taxon>Agaricomycotina</taxon>
        <taxon>Agaricomycetes</taxon>
        <taxon>Polyporales</taxon>
        <taxon>Gelatoporiaceae</taxon>
        <taxon>Gelatoporia</taxon>
    </lineage>
</organism>
<dbReference type="HOGENOM" id="CLU_1815574_0_0_1"/>
<sequence>MHARAREPWTTRADKIGRGWARNGGRRDSGRTAGGLRYKLQVRHTRPRSCCVLMQPATPESRRAAPWTLDRAMGYLRAAVLGEDAGGRAGGETTNYQIARPAGRSLCCPPPKSTNERRAKARAFSVGRPRGVGPRRRRARQT</sequence>
<keyword evidence="3" id="KW-1185">Reference proteome</keyword>